<protein>
    <submittedName>
        <fullName evidence="2">Uncharacterized protein</fullName>
    </submittedName>
</protein>
<evidence type="ECO:0000313" key="3">
    <source>
        <dbReference type="Proteomes" id="UP000700596"/>
    </source>
</evidence>
<dbReference type="AlphaFoldDB" id="A0A9P9E0A6"/>
<proteinExistence type="predicted"/>
<feature type="compositionally biased region" description="Basic and acidic residues" evidence="1">
    <location>
        <begin position="57"/>
        <end position="67"/>
    </location>
</feature>
<organism evidence="2 3">
    <name type="scientific">Dendryphion nanum</name>
    <dbReference type="NCBI Taxonomy" id="256645"/>
    <lineage>
        <taxon>Eukaryota</taxon>
        <taxon>Fungi</taxon>
        <taxon>Dikarya</taxon>
        <taxon>Ascomycota</taxon>
        <taxon>Pezizomycotina</taxon>
        <taxon>Dothideomycetes</taxon>
        <taxon>Pleosporomycetidae</taxon>
        <taxon>Pleosporales</taxon>
        <taxon>Torulaceae</taxon>
        <taxon>Dendryphion</taxon>
    </lineage>
</organism>
<evidence type="ECO:0000313" key="2">
    <source>
        <dbReference type="EMBL" id="KAH7128421.1"/>
    </source>
</evidence>
<reference evidence="2" key="1">
    <citation type="journal article" date="2021" name="Nat. Commun.">
        <title>Genetic determinants of endophytism in the Arabidopsis root mycobiome.</title>
        <authorList>
            <person name="Mesny F."/>
            <person name="Miyauchi S."/>
            <person name="Thiergart T."/>
            <person name="Pickel B."/>
            <person name="Atanasova L."/>
            <person name="Karlsson M."/>
            <person name="Huettel B."/>
            <person name="Barry K.W."/>
            <person name="Haridas S."/>
            <person name="Chen C."/>
            <person name="Bauer D."/>
            <person name="Andreopoulos W."/>
            <person name="Pangilinan J."/>
            <person name="LaButti K."/>
            <person name="Riley R."/>
            <person name="Lipzen A."/>
            <person name="Clum A."/>
            <person name="Drula E."/>
            <person name="Henrissat B."/>
            <person name="Kohler A."/>
            <person name="Grigoriev I.V."/>
            <person name="Martin F.M."/>
            <person name="Hacquard S."/>
        </authorList>
    </citation>
    <scope>NUCLEOTIDE SEQUENCE</scope>
    <source>
        <strain evidence="2">MPI-CAGE-CH-0243</strain>
    </source>
</reference>
<evidence type="ECO:0000256" key="1">
    <source>
        <dbReference type="SAM" id="MobiDB-lite"/>
    </source>
</evidence>
<dbReference type="Proteomes" id="UP000700596">
    <property type="component" value="Unassembled WGS sequence"/>
</dbReference>
<sequence length="231" mass="26526">MDPHSYTNADPTFGPGRVYAPIDPLGETATNFTVYTLVYRSPLRQRGAGAMIRNLKEKLTNQEDNRKTPPGLHRLPKNENDTKHLSDQDVLDLEETREIKLKYDAFYNIAEELKCICLKPVWAKKCTRGCYLQEWGNEEPGWKCTNTKCKGHRYWQPELPNTCFEVKGVRLVRIDHLLDPAILADVRMESCKKLVEIRMKEIDPAARGNTRTGTSGGSVYNLSYVILLRRR</sequence>
<feature type="region of interest" description="Disordered" evidence="1">
    <location>
        <begin position="57"/>
        <end position="83"/>
    </location>
</feature>
<keyword evidence="3" id="KW-1185">Reference proteome</keyword>
<dbReference type="EMBL" id="JAGMWT010000005">
    <property type="protein sequence ID" value="KAH7128421.1"/>
    <property type="molecule type" value="Genomic_DNA"/>
</dbReference>
<gene>
    <name evidence="2" type="ORF">B0J11DRAFT_504893</name>
</gene>
<accession>A0A9P9E0A6</accession>
<name>A0A9P9E0A6_9PLEO</name>
<comment type="caution">
    <text evidence="2">The sequence shown here is derived from an EMBL/GenBank/DDBJ whole genome shotgun (WGS) entry which is preliminary data.</text>
</comment>